<keyword evidence="4" id="KW-1185">Reference proteome</keyword>
<keyword evidence="1" id="KW-0732">Signal</keyword>
<reference evidence="3" key="1">
    <citation type="journal article" date="2023" name="Mol. Phylogenet. Evol.">
        <title>Genome-scale phylogeny and comparative genomics of the fungal order Sordariales.</title>
        <authorList>
            <person name="Hensen N."/>
            <person name="Bonometti L."/>
            <person name="Westerberg I."/>
            <person name="Brannstrom I.O."/>
            <person name="Guillou S."/>
            <person name="Cros-Aarteil S."/>
            <person name="Calhoun S."/>
            <person name="Haridas S."/>
            <person name="Kuo A."/>
            <person name="Mondo S."/>
            <person name="Pangilinan J."/>
            <person name="Riley R."/>
            <person name="LaButti K."/>
            <person name="Andreopoulos B."/>
            <person name="Lipzen A."/>
            <person name="Chen C."/>
            <person name="Yan M."/>
            <person name="Daum C."/>
            <person name="Ng V."/>
            <person name="Clum A."/>
            <person name="Steindorff A."/>
            <person name="Ohm R.A."/>
            <person name="Martin F."/>
            <person name="Silar P."/>
            <person name="Natvig D.O."/>
            <person name="Lalanne C."/>
            <person name="Gautier V."/>
            <person name="Ament-Velasquez S.L."/>
            <person name="Kruys A."/>
            <person name="Hutchinson M.I."/>
            <person name="Powell A.J."/>
            <person name="Barry K."/>
            <person name="Miller A.N."/>
            <person name="Grigoriev I.V."/>
            <person name="Debuchy R."/>
            <person name="Gladieux P."/>
            <person name="Hiltunen Thoren M."/>
            <person name="Johannesson H."/>
        </authorList>
    </citation>
    <scope>NUCLEOTIDE SEQUENCE</scope>
    <source>
        <strain evidence="3">PSN324</strain>
    </source>
</reference>
<feature type="chain" id="PRO_5043395716" description="DUF7907 domain-containing protein" evidence="1">
    <location>
        <begin position="17"/>
        <end position="217"/>
    </location>
</feature>
<dbReference type="AlphaFoldDB" id="A0AAV9I0H3"/>
<evidence type="ECO:0000256" key="1">
    <source>
        <dbReference type="SAM" id="SignalP"/>
    </source>
</evidence>
<feature type="domain" description="DUF7907" evidence="2">
    <location>
        <begin position="28"/>
        <end position="187"/>
    </location>
</feature>
<dbReference type="EMBL" id="MU864939">
    <property type="protein sequence ID" value="KAK4465444.1"/>
    <property type="molecule type" value="Genomic_DNA"/>
</dbReference>
<sequence length="217" mass="22530">MRAAVVNLGLATLAAAVPARRAAQTSTSNAFFLVAHVTDSNHDLSPSVNNYVLSTAHTGAGMNAAILTSAPATSGRIFYENGTADEVQAGQTHILTDGATPPVPFGIYIQDPSQPSSSIPINGGQGTISSISGSDPVLTNGQGEGTFLACNETIPYYNLNFITLHYSYDASPAVPENCAPIVLVPQCTQLNALPDNAYSSHEFAVQVPCYEDATAAN</sequence>
<dbReference type="InterPro" id="IPR057229">
    <property type="entry name" value="DUF7907"/>
</dbReference>
<reference evidence="3" key="2">
    <citation type="submission" date="2023-06" db="EMBL/GenBank/DDBJ databases">
        <authorList>
            <consortium name="Lawrence Berkeley National Laboratory"/>
            <person name="Mondo S.J."/>
            <person name="Hensen N."/>
            <person name="Bonometti L."/>
            <person name="Westerberg I."/>
            <person name="Brannstrom I.O."/>
            <person name="Guillou S."/>
            <person name="Cros-Aarteil S."/>
            <person name="Calhoun S."/>
            <person name="Haridas S."/>
            <person name="Kuo A."/>
            <person name="Pangilinan J."/>
            <person name="Riley R."/>
            <person name="Labutti K."/>
            <person name="Andreopoulos B."/>
            <person name="Lipzen A."/>
            <person name="Chen C."/>
            <person name="Yanf M."/>
            <person name="Daum C."/>
            <person name="Ng V."/>
            <person name="Clum A."/>
            <person name="Steindorff A."/>
            <person name="Ohm R."/>
            <person name="Martin F."/>
            <person name="Silar P."/>
            <person name="Natvig D."/>
            <person name="Lalanne C."/>
            <person name="Gautier V."/>
            <person name="Ament-Velasquez S.L."/>
            <person name="Kruys A."/>
            <person name="Hutchinson M.I."/>
            <person name="Powell A.J."/>
            <person name="Barry K."/>
            <person name="Miller A.N."/>
            <person name="Grigoriev I.V."/>
            <person name="Debuchy R."/>
            <person name="Gladieux P."/>
            <person name="Thoren M.H."/>
            <person name="Johannesson H."/>
        </authorList>
    </citation>
    <scope>NUCLEOTIDE SEQUENCE</scope>
    <source>
        <strain evidence="3">PSN324</strain>
    </source>
</reference>
<evidence type="ECO:0000259" key="2">
    <source>
        <dbReference type="Pfam" id="PF25484"/>
    </source>
</evidence>
<evidence type="ECO:0000313" key="3">
    <source>
        <dbReference type="EMBL" id="KAK4465444.1"/>
    </source>
</evidence>
<feature type="signal peptide" evidence="1">
    <location>
        <begin position="1"/>
        <end position="16"/>
    </location>
</feature>
<gene>
    <name evidence="3" type="ORF">QBC42DRAFT_261232</name>
</gene>
<accession>A0AAV9I0H3</accession>
<evidence type="ECO:0000313" key="4">
    <source>
        <dbReference type="Proteomes" id="UP001321749"/>
    </source>
</evidence>
<comment type="caution">
    <text evidence="3">The sequence shown here is derived from an EMBL/GenBank/DDBJ whole genome shotgun (WGS) entry which is preliminary data.</text>
</comment>
<organism evidence="3 4">
    <name type="scientific">Cladorrhinum samala</name>
    <dbReference type="NCBI Taxonomy" id="585594"/>
    <lineage>
        <taxon>Eukaryota</taxon>
        <taxon>Fungi</taxon>
        <taxon>Dikarya</taxon>
        <taxon>Ascomycota</taxon>
        <taxon>Pezizomycotina</taxon>
        <taxon>Sordariomycetes</taxon>
        <taxon>Sordariomycetidae</taxon>
        <taxon>Sordariales</taxon>
        <taxon>Podosporaceae</taxon>
        <taxon>Cladorrhinum</taxon>
    </lineage>
</organism>
<protein>
    <recommendedName>
        <fullName evidence="2">DUF7907 domain-containing protein</fullName>
    </recommendedName>
</protein>
<dbReference type="Proteomes" id="UP001321749">
    <property type="component" value="Unassembled WGS sequence"/>
</dbReference>
<proteinExistence type="predicted"/>
<dbReference type="Pfam" id="PF25484">
    <property type="entry name" value="DUF7907"/>
    <property type="match status" value="1"/>
</dbReference>
<name>A0AAV9I0H3_9PEZI</name>